<dbReference type="EMBL" id="SAVB01000008">
    <property type="protein sequence ID" value="RWR49867.1"/>
    <property type="molecule type" value="Genomic_DNA"/>
</dbReference>
<evidence type="ECO:0000313" key="2">
    <source>
        <dbReference type="EMBL" id="RWR49867.1"/>
    </source>
</evidence>
<evidence type="ECO:0000313" key="3">
    <source>
        <dbReference type="Proteomes" id="UP000286594"/>
    </source>
</evidence>
<name>A0A443LKZ5_9RHOB</name>
<dbReference type="Pfam" id="PF01381">
    <property type="entry name" value="HTH_3"/>
    <property type="match status" value="1"/>
</dbReference>
<dbReference type="GO" id="GO:0003677">
    <property type="term" value="F:DNA binding"/>
    <property type="evidence" value="ECO:0007669"/>
    <property type="project" value="InterPro"/>
</dbReference>
<organism evidence="2 3">
    <name type="scientific">Paenirhodobacter ferrireducens</name>
    <dbReference type="NCBI Taxonomy" id="1215032"/>
    <lineage>
        <taxon>Bacteria</taxon>
        <taxon>Pseudomonadati</taxon>
        <taxon>Pseudomonadota</taxon>
        <taxon>Alphaproteobacteria</taxon>
        <taxon>Rhodobacterales</taxon>
        <taxon>Rhodobacter group</taxon>
        <taxon>Paenirhodobacter</taxon>
    </lineage>
</organism>
<dbReference type="CDD" id="cd00093">
    <property type="entry name" value="HTH_XRE"/>
    <property type="match status" value="1"/>
</dbReference>
<keyword evidence="3" id="KW-1185">Reference proteome</keyword>
<evidence type="ECO:0000259" key="1">
    <source>
        <dbReference type="PROSITE" id="PS50943"/>
    </source>
</evidence>
<protein>
    <submittedName>
        <fullName evidence="2">XRE family transcriptional regulator</fullName>
    </submittedName>
</protein>
<feature type="domain" description="HTH cro/C1-type" evidence="1">
    <location>
        <begin position="28"/>
        <end position="82"/>
    </location>
</feature>
<sequence>MNLSKSKAGGLLAGSVHSDAYRSLLKALIALRTERAMSQADLAAKLHKPPSFVGKYELGERRLDVIELMVILRELDADFESFWTHAAITLPDRL</sequence>
<dbReference type="Proteomes" id="UP000286594">
    <property type="component" value="Unassembled WGS sequence"/>
</dbReference>
<dbReference type="AlphaFoldDB" id="A0A443LKZ5"/>
<comment type="caution">
    <text evidence="2">The sequence shown here is derived from an EMBL/GenBank/DDBJ whole genome shotgun (WGS) entry which is preliminary data.</text>
</comment>
<dbReference type="SMART" id="SM00530">
    <property type="entry name" value="HTH_XRE"/>
    <property type="match status" value="1"/>
</dbReference>
<proteinExistence type="predicted"/>
<dbReference type="InterPro" id="IPR001387">
    <property type="entry name" value="Cro/C1-type_HTH"/>
</dbReference>
<dbReference type="Gene3D" id="1.10.260.40">
    <property type="entry name" value="lambda repressor-like DNA-binding domains"/>
    <property type="match status" value="1"/>
</dbReference>
<reference evidence="2 3" key="1">
    <citation type="submission" date="2019-01" db="EMBL/GenBank/DDBJ databases">
        <title>Sinorhodobacter populi sp. nov. isolated from the symptomatic bark tissue of Populus euramericana canker.</title>
        <authorList>
            <person name="Xu G."/>
        </authorList>
    </citation>
    <scope>NUCLEOTIDE SEQUENCE [LARGE SCALE GENOMIC DNA]</scope>
    <source>
        <strain evidence="2 3">CCTCC AB2012026</strain>
    </source>
</reference>
<dbReference type="SUPFAM" id="SSF47413">
    <property type="entry name" value="lambda repressor-like DNA-binding domains"/>
    <property type="match status" value="1"/>
</dbReference>
<gene>
    <name evidence="2" type="ORF">EOW65_07890</name>
</gene>
<accession>A0A443LKZ5</accession>
<dbReference type="InterPro" id="IPR010982">
    <property type="entry name" value="Lambda_DNA-bd_dom_sf"/>
</dbReference>
<dbReference type="PROSITE" id="PS50943">
    <property type="entry name" value="HTH_CROC1"/>
    <property type="match status" value="1"/>
</dbReference>
<dbReference type="OrthoDB" id="9803379at2"/>